<keyword evidence="2" id="KW-1185">Reference proteome</keyword>
<protein>
    <recommendedName>
        <fullName evidence="3">Helix-turn-helix domain-containing protein</fullName>
    </recommendedName>
</protein>
<organism evidence="1 2">
    <name type="scientific">Niastella yeongjuensis</name>
    <dbReference type="NCBI Taxonomy" id="354355"/>
    <lineage>
        <taxon>Bacteria</taxon>
        <taxon>Pseudomonadati</taxon>
        <taxon>Bacteroidota</taxon>
        <taxon>Chitinophagia</taxon>
        <taxon>Chitinophagales</taxon>
        <taxon>Chitinophagaceae</taxon>
        <taxon>Niastella</taxon>
    </lineage>
</organism>
<proteinExistence type="predicted"/>
<name>A0A1V9EDJ6_9BACT</name>
<feature type="non-terminal residue" evidence="1">
    <location>
        <position position="1"/>
    </location>
</feature>
<comment type="caution">
    <text evidence="1">The sequence shown here is derived from an EMBL/GenBank/DDBJ whole genome shotgun (WGS) entry which is preliminary data.</text>
</comment>
<evidence type="ECO:0000313" key="1">
    <source>
        <dbReference type="EMBL" id="OQP44186.1"/>
    </source>
</evidence>
<dbReference type="Proteomes" id="UP000192610">
    <property type="component" value="Unassembled WGS sequence"/>
</dbReference>
<evidence type="ECO:0008006" key="3">
    <source>
        <dbReference type="Google" id="ProtNLM"/>
    </source>
</evidence>
<dbReference type="AlphaFoldDB" id="A0A1V9EDJ6"/>
<accession>A0A1V9EDJ6</accession>
<gene>
    <name evidence="1" type="ORF">A4H97_33590</name>
</gene>
<sequence>GGQDGSDYTINQLYKLSSTRKLPVYSPTGGKIYFLKEDLDEWVVSKRKATTKSIQAKAINLLTINTNRA</sequence>
<evidence type="ECO:0000313" key="2">
    <source>
        <dbReference type="Proteomes" id="UP000192610"/>
    </source>
</evidence>
<dbReference type="EMBL" id="LVXG01000037">
    <property type="protein sequence ID" value="OQP44186.1"/>
    <property type="molecule type" value="Genomic_DNA"/>
</dbReference>
<reference evidence="2" key="1">
    <citation type="submission" date="2016-04" db="EMBL/GenBank/DDBJ databases">
        <authorList>
            <person name="Chen L."/>
            <person name="Zhuang W."/>
            <person name="Wang G."/>
        </authorList>
    </citation>
    <scope>NUCLEOTIDE SEQUENCE [LARGE SCALE GENOMIC DNA]</scope>
    <source>
        <strain evidence="2">17621</strain>
    </source>
</reference>